<evidence type="ECO:0000256" key="5">
    <source>
        <dbReference type="SAM" id="MobiDB-lite"/>
    </source>
</evidence>
<comment type="similarity">
    <text evidence="2">Belongs to the CDI family. ICK/KRP subfamily.</text>
</comment>
<dbReference type="InterPro" id="IPR044275">
    <property type="entry name" value="KRP"/>
</dbReference>
<evidence type="ECO:0000313" key="7">
    <source>
        <dbReference type="EMBL" id="CAI9107441.1"/>
    </source>
</evidence>
<dbReference type="Proteomes" id="UP001161247">
    <property type="component" value="Chromosome 5"/>
</dbReference>
<sequence length="240" mass="26435">MGKYMRKSKLSDEVAVMEVSQTLGVRTRAKTLALQRLQSNLSDSDPSCYLQLRSRRLVKALNLKSECNKFNFGGGNCLESSQIKDDPKTSSVVRGTDSVNSGRSSSGPITPIEKESGCSAGRVADKTRVECDLGVEASFGENNLDFEPRERSTRESTPCSLIRDADITTPGSSTRRTTESAADGTSRSALVTNAPSTAEIEAFFARIEQQQQRQFIDKYNFDIANDVPLTGRYEWVRVNN</sequence>
<proteinExistence type="inferred from homology"/>
<accession>A0AAV1DHU7</accession>
<dbReference type="AlphaFoldDB" id="A0AAV1DHU7"/>
<keyword evidence="4" id="KW-0131">Cell cycle</keyword>
<evidence type="ECO:0000256" key="4">
    <source>
        <dbReference type="ARBA" id="ARBA00023306"/>
    </source>
</evidence>
<evidence type="ECO:0000259" key="6">
    <source>
        <dbReference type="Pfam" id="PF02234"/>
    </source>
</evidence>
<feature type="compositionally biased region" description="Polar residues" evidence="5">
    <location>
        <begin position="89"/>
        <end position="108"/>
    </location>
</feature>
<dbReference type="GO" id="GO:0005654">
    <property type="term" value="C:nucleoplasm"/>
    <property type="evidence" value="ECO:0007669"/>
    <property type="project" value="UniProtKB-SubCell"/>
</dbReference>
<evidence type="ECO:0000256" key="2">
    <source>
        <dbReference type="ARBA" id="ARBA00010274"/>
    </source>
</evidence>
<comment type="subcellular location">
    <subcellularLocation>
        <location evidence="1">Nucleus</location>
        <location evidence="1">Nucleoplasm</location>
    </subcellularLocation>
</comment>
<feature type="domain" description="Cyclin-dependent kinase inhibitor" evidence="6">
    <location>
        <begin position="195"/>
        <end position="238"/>
    </location>
</feature>
<feature type="region of interest" description="Disordered" evidence="5">
    <location>
        <begin position="144"/>
        <end position="188"/>
    </location>
</feature>
<keyword evidence="3" id="KW-0649">Protein kinase inhibitor</keyword>
<reference evidence="7" key="1">
    <citation type="submission" date="2023-03" db="EMBL/GenBank/DDBJ databases">
        <authorList>
            <person name="Julca I."/>
        </authorList>
    </citation>
    <scope>NUCLEOTIDE SEQUENCE</scope>
</reference>
<organism evidence="7 8">
    <name type="scientific">Oldenlandia corymbosa var. corymbosa</name>
    <dbReference type="NCBI Taxonomy" id="529605"/>
    <lineage>
        <taxon>Eukaryota</taxon>
        <taxon>Viridiplantae</taxon>
        <taxon>Streptophyta</taxon>
        <taxon>Embryophyta</taxon>
        <taxon>Tracheophyta</taxon>
        <taxon>Spermatophyta</taxon>
        <taxon>Magnoliopsida</taxon>
        <taxon>eudicotyledons</taxon>
        <taxon>Gunneridae</taxon>
        <taxon>Pentapetalae</taxon>
        <taxon>asterids</taxon>
        <taxon>lamiids</taxon>
        <taxon>Gentianales</taxon>
        <taxon>Rubiaceae</taxon>
        <taxon>Rubioideae</taxon>
        <taxon>Spermacoceae</taxon>
        <taxon>Hedyotis-Oldenlandia complex</taxon>
        <taxon>Oldenlandia</taxon>
    </lineage>
</organism>
<protein>
    <submittedName>
        <fullName evidence="7">OLC1v1006792C1</fullName>
    </submittedName>
</protein>
<feature type="compositionally biased region" description="Polar residues" evidence="5">
    <location>
        <begin position="169"/>
        <end position="188"/>
    </location>
</feature>
<gene>
    <name evidence="7" type="ORF">OLC1_LOCUS15757</name>
</gene>
<evidence type="ECO:0000256" key="3">
    <source>
        <dbReference type="ARBA" id="ARBA00023013"/>
    </source>
</evidence>
<dbReference type="PIRSF" id="PIRSF017811">
    <property type="entry name" value="CDK_inhib_pln"/>
    <property type="match status" value="1"/>
</dbReference>
<dbReference type="GO" id="GO:0004861">
    <property type="term" value="F:cyclin-dependent protein serine/threonine kinase inhibitor activity"/>
    <property type="evidence" value="ECO:0007669"/>
    <property type="project" value="InterPro"/>
</dbReference>
<dbReference type="Gene3D" id="4.10.365.10">
    <property type="entry name" value="p27"/>
    <property type="match status" value="1"/>
</dbReference>
<keyword evidence="8" id="KW-1185">Reference proteome</keyword>
<dbReference type="PANTHER" id="PTHR46776">
    <property type="entry name" value="CYCLIN-DEPENDENT KINASE INHIBITOR 4-RELATED"/>
    <property type="match status" value="1"/>
</dbReference>
<evidence type="ECO:0000256" key="1">
    <source>
        <dbReference type="ARBA" id="ARBA00004642"/>
    </source>
</evidence>
<dbReference type="GO" id="GO:0051726">
    <property type="term" value="P:regulation of cell cycle"/>
    <property type="evidence" value="ECO:0007669"/>
    <property type="project" value="InterPro"/>
</dbReference>
<dbReference type="InterPro" id="IPR003175">
    <property type="entry name" value="CDI_dom"/>
</dbReference>
<dbReference type="InterPro" id="IPR044898">
    <property type="entry name" value="CDI_dom_sf"/>
</dbReference>
<dbReference type="Pfam" id="PF02234">
    <property type="entry name" value="CDI"/>
    <property type="match status" value="1"/>
</dbReference>
<dbReference type="EMBL" id="OX459122">
    <property type="protein sequence ID" value="CAI9107441.1"/>
    <property type="molecule type" value="Genomic_DNA"/>
</dbReference>
<name>A0AAV1DHU7_OLDCO</name>
<evidence type="ECO:0000313" key="8">
    <source>
        <dbReference type="Proteomes" id="UP001161247"/>
    </source>
</evidence>
<feature type="region of interest" description="Disordered" evidence="5">
    <location>
        <begin position="82"/>
        <end position="116"/>
    </location>
</feature>